<comment type="similarity">
    <text evidence="2">Belongs to the peptidase M20A family. ArgE subfamily.</text>
</comment>
<keyword evidence="9" id="KW-0170">Cobalt</keyword>
<dbReference type="AlphaFoldDB" id="A0A0M6YA92"/>
<evidence type="ECO:0000256" key="5">
    <source>
        <dbReference type="ARBA" id="ARBA00022605"/>
    </source>
</evidence>
<keyword evidence="8" id="KW-0862">Zinc</keyword>
<dbReference type="GO" id="GO:0046872">
    <property type="term" value="F:metal ion binding"/>
    <property type="evidence" value="ECO:0007669"/>
    <property type="project" value="UniProtKB-KW"/>
</dbReference>
<evidence type="ECO:0000256" key="7">
    <source>
        <dbReference type="ARBA" id="ARBA00022801"/>
    </source>
</evidence>
<evidence type="ECO:0000256" key="3">
    <source>
        <dbReference type="ARBA" id="ARBA00022490"/>
    </source>
</evidence>
<evidence type="ECO:0000256" key="6">
    <source>
        <dbReference type="ARBA" id="ARBA00022723"/>
    </source>
</evidence>
<dbReference type="Pfam" id="PF07687">
    <property type="entry name" value="M20_dimer"/>
    <property type="match status" value="1"/>
</dbReference>
<feature type="domain" description="Peptidase M20 dimerisation" evidence="10">
    <location>
        <begin position="173"/>
        <end position="284"/>
    </location>
</feature>
<dbReference type="GO" id="GO:0006526">
    <property type="term" value="P:L-arginine biosynthetic process"/>
    <property type="evidence" value="ECO:0007669"/>
    <property type="project" value="UniProtKB-KW"/>
</dbReference>
<name>A0A0M6YA92_9HYPH</name>
<dbReference type="EMBL" id="CXST01000003">
    <property type="protein sequence ID" value="CTQ46598.1"/>
    <property type="molecule type" value="Genomic_DNA"/>
</dbReference>
<keyword evidence="5" id="KW-0028">Amino-acid biosynthesis</keyword>
<reference evidence="12" key="1">
    <citation type="submission" date="2015-07" db="EMBL/GenBank/DDBJ databases">
        <authorList>
            <person name="Rodrigo-Torres Lidia"/>
            <person name="Arahal R.David."/>
        </authorList>
    </citation>
    <scope>NUCLEOTIDE SEQUENCE [LARGE SCALE GENOMIC DNA]</scope>
    <source>
        <strain evidence="12">CECT 4801</strain>
    </source>
</reference>
<dbReference type="CDD" id="cd03894">
    <property type="entry name" value="M20_ArgE"/>
    <property type="match status" value="1"/>
</dbReference>
<dbReference type="RefSeq" id="WP_268873337.1">
    <property type="nucleotide sequence ID" value="NZ_CXST01000003.1"/>
</dbReference>
<keyword evidence="6" id="KW-0479">Metal-binding</keyword>
<organism evidence="11 12">
    <name type="scientific">Roseibium aggregatum</name>
    <dbReference type="NCBI Taxonomy" id="187304"/>
    <lineage>
        <taxon>Bacteria</taxon>
        <taxon>Pseudomonadati</taxon>
        <taxon>Pseudomonadota</taxon>
        <taxon>Alphaproteobacteria</taxon>
        <taxon>Hyphomicrobiales</taxon>
        <taxon>Stappiaceae</taxon>
        <taxon>Roseibium</taxon>
    </lineage>
</organism>
<evidence type="ECO:0000313" key="11">
    <source>
        <dbReference type="EMBL" id="CTQ46598.1"/>
    </source>
</evidence>
<dbReference type="SUPFAM" id="SSF55031">
    <property type="entry name" value="Bacterial exopeptidase dimerisation domain"/>
    <property type="match status" value="1"/>
</dbReference>
<accession>A0A0M6YA92</accession>
<evidence type="ECO:0000256" key="1">
    <source>
        <dbReference type="ARBA" id="ARBA00001947"/>
    </source>
</evidence>
<evidence type="ECO:0000313" key="12">
    <source>
        <dbReference type="Proteomes" id="UP000048926"/>
    </source>
</evidence>
<proteinExistence type="inferred from homology"/>
<dbReference type="Gene3D" id="3.40.630.10">
    <property type="entry name" value="Zn peptidases"/>
    <property type="match status" value="1"/>
</dbReference>
<comment type="cofactor">
    <cofactor evidence="1">
        <name>Zn(2+)</name>
        <dbReference type="ChEBI" id="CHEBI:29105"/>
    </cofactor>
</comment>
<dbReference type="EC" id="3.5.1.16" evidence="11"/>
<dbReference type="Proteomes" id="UP000048926">
    <property type="component" value="Unassembled WGS sequence"/>
</dbReference>
<dbReference type="STRING" id="187304.B0E33_11605"/>
<dbReference type="InterPro" id="IPR001261">
    <property type="entry name" value="ArgE/DapE_CS"/>
</dbReference>
<keyword evidence="7 11" id="KW-0378">Hydrolase</keyword>
<dbReference type="InterPro" id="IPR002933">
    <property type="entry name" value="Peptidase_M20"/>
</dbReference>
<evidence type="ECO:0000256" key="2">
    <source>
        <dbReference type="ARBA" id="ARBA00005691"/>
    </source>
</evidence>
<keyword evidence="4" id="KW-0055">Arginine biosynthesis</keyword>
<protein>
    <submittedName>
        <fullName evidence="11">Acetylornithine deacetylase</fullName>
        <ecNumber evidence="11">3.5.1.16</ecNumber>
    </submittedName>
</protein>
<dbReference type="InterPro" id="IPR050072">
    <property type="entry name" value="Peptidase_M20A"/>
</dbReference>
<evidence type="ECO:0000256" key="8">
    <source>
        <dbReference type="ARBA" id="ARBA00022833"/>
    </source>
</evidence>
<evidence type="ECO:0000256" key="4">
    <source>
        <dbReference type="ARBA" id="ARBA00022571"/>
    </source>
</evidence>
<dbReference type="InterPro" id="IPR036264">
    <property type="entry name" value="Bact_exopeptidase_dim_dom"/>
</dbReference>
<dbReference type="NCBIfam" id="NF005710">
    <property type="entry name" value="PRK07522.1"/>
    <property type="match status" value="1"/>
</dbReference>
<dbReference type="PROSITE" id="PS00759">
    <property type="entry name" value="ARGE_DAPE_CPG2_2"/>
    <property type="match status" value="1"/>
</dbReference>
<sequence length="389" mass="42148">MSRTYTPREMLEKLISFNTVSDRSNLDLITFVEDYLSQWGVASGRALDETGQKAALYALIGPDIDGGTVLSAHTDVVPVAGQNWSQDPFSAWEENGRLYGRGAADMKGFAATVLAKVPDFLNAPLRRPIHIALSYDEETGCDGARVLIPEMLANGPRPSVVIVGEPTSMKVVTGHKGITVLKTRIQGHPVHSSQLHRGVSAISAAARLIGWLDARTAENRAKADPDCPFEPPYTTLHCGTISGGQAHNITAQHCEFVTDIRLLPSEHAKDWVAAYRAFIENEVLPGMNAISPDCAIEVRELAYVPGLGEEPDGLAETTARRLTGDNSRNVVVYATEGGIFQDHGLSTVVCGPGSIDQAHQPDEFIELSELDRCAAFLDKLIDRMSQFDS</sequence>
<evidence type="ECO:0000259" key="10">
    <source>
        <dbReference type="Pfam" id="PF07687"/>
    </source>
</evidence>
<dbReference type="PANTHER" id="PTHR43808:SF31">
    <property type="entry name" value="N-ACETYL-L-CITRULLINE DEACETYLASE"/>
    <property type="match status" value="1"/>
</dbReference>
<dbReference type="Gene3D" id="3.30.70.360">
    <property type="match status" value="1"/>
</dbReference>
<dbReference type="NCBIfam" id="TIGR01892">
    <property type="entry name" value="AcOrn-deacetyl"/>
    <property type="match status" value="1"/>
</dbReference>
<dbReference type="InterPro" id="IPR010169">
    <property type="entry name" value="AcOrn-deacetyl"/>
</dbReference>
<dbReference type="GO" id="GO:0008777">
    <property type="term" value="F:acetylornithine deacetylase activity"/>
    <property type="evidence" value="ECO:0007669"/>
    <property type="project" value="UniProtKB-EC"/>
</dbReference>
<dbReference type="InterPro" id="IPR011650">
    <property type="entry name" value="Peptidase_M20_dimer"/>
</dbReference>
<keyword evidence="3" id="KW-0963">Cytoplasm</keyword>
<evidence type="ECO:0000256" key="9">
    <source>
        <dbReference type="ARBA" id="ARBA00023285"/>
    </source>
</evidence>
<gene>
    <name evidence="11" type="primary">argE_3</name>
    <name evidence="11" type="ORF">LAL4801_05057</name>
</gene>
<keyword evidence="12" id="KW-1185">Reference proteome</keyword>
<dbReference type="SUPFAM" id="SSF53187">
    <property type="entry name" value="Zn-dependent exopeptidases"/>
    <property type="match status" value="1"/>
</dbReference>
<dbReference type="PANTHER" id="PTHR43808">
    <property type="entry name" value="ACETYLORNITHINE DEACETYLASE"/>
    <property type="match status" value="1"/>
</dbReference>
<dbReference type="Pfam" id="PF01546">
    <property type="entry name" value="Peptidase_M20"/>
    <property type="match status" value="1"/>
</dbReference>